<proteinExistence type="predicted"/>
<dbReference type="Pfam" id="PF02245">
    <property type="entry name" value="Pur_DNA_glyco"/>
    <property type="match status" value="1"/>
</dbReference>
<reference evidence="1" key="1">
    <citation type="journal article" date="2020" name="J. Eukaryot. Microbiol.">
        <title>De novo Sequencing, Assembly and Annotation of the Transcriptome for the Free-Living Testate Amoeba Arcella intermedia.</title>
        <authorList>
            <person name="Ribeiro G.M."/>
            <person name="Porfirio-Sousa A.L."/>
            <person name="Maurer-Alcala X.X."/>
            <person name="Katz L.A."/>
            <person name="Lahr D.J.G."/>
        </authorList>
    </citation>
    <scope>NUCLEOTIDE SEQUENCE</scope>
</reference>
<dbReference type="GO" id="GO:0003905">
    <property type="term" value="F:alkylbase DNA N-glycosylase activity"/>
    <property type="evidence" value="ECO:0007669"/>
    <property type="project" value="InterPro"/>
</dbReference>
<dbReference type="EMBL" id="GIBP01004543">
    <property type="protein sequence ID" value="NDV33512.1"/>
    <property type="molecule type" value="Transcribed_RNA"/>
</dbReference>
<name>A0A6B2L8Z9_9EUKA</name>
<organism evidence="1">
    <name type="scientific">Arcella intermedia</name>
    <dbReference type="NCBI Taxonomy" id="1963864"/>
    <lineage>
        <taxon>Eukaryota</taxon>
        <taxon>Amoebozoa</taxon>
        <taxon>Tubulinea</taxon>
        <taxon>Elardia</taxon>
        <taxon>Arcellinida</taxon>
        <taxon>Sphaerothecina</taxon>
        <taxon>Arcellidae</taxon>
        <taxon>Arcella</taxon>
    </lineage>
</organism>
<sequence length="290" mass="32321">MQPNNSEPLPGSAELKQILALDPLSISQRGDFVKHFESIANVLLNQYSLETGGLSHRIAEIEFYLCGTNHDDVFTHQDPMQQTSANWYFHKAGTNYKGGSYKGLDITFGKSGYGGILLRALSVVETGEYIEGSCNVVNHILGLNKVDGQVPEIEDFVKSGFDLDVTKVSSLYLKKTDFEERKMFSGPRVGLTLKKKDGDRLYYIMRPYRFLTFPQEVRKGRPNLVLGLYAQGMELKDIQKISGCTAAVVKKYCGLYDAGKDAPIDDFLGALKTDDLCKLCGLLNHLNKDK</sequence>
<dbReference type="GO" id="GO:0006284">
    <property type="term" value="P:base-excision repair"/>
    <property type="evidence" value="ECO:0007669"/>
    <property type="project" value="InterPro"/>
</dbReference>
<dbReference type="AlphaFoldDB" id="A0A6B2L8Z9"/>
<protein>
    <submittedName>
        <fullName evidence="1">Uncharacterized protein</fullName>
    </submittedName>
</protein>
<dbReference type="InterPro" id="IPR003180">
    <property type="entry name" value="MPG"/>
</dbReference>
<dbReference type="GO" id="GO:0003677">
    <property type="term" value="F:DNA binding"/>
    <property type="evidence" value="ECO:0007669"/>
    <property type="project" value="InterPro"/>
</dbReference>
<accession>A0A6B2L8Z9</accession>
<evidence type="ECO:0000313" key="1">
    <source>
        <dbReference type="EMBL" id="NDV33512.1"/>
    </source>
</evidence>